<comment type="similarity">
    <text evidence="1">Belongs to the aldehyde dehydrogenase family.</text>
</comment>
<evidence type="ECO:0000313" key="5">
    <source>
        <dbReference type="Proteomes" id="UP000027920"/>
    </source>
</evidence>
<dbReference type="InterPro" id="IPR015590">
    <property type="entry name" value="Aldehyde_DH_dom"/>
</dbReference>
<dbReference type="InterPro" id="IPR016163">
    <property type="entry name" value="Ald_DH_C"/>
</dbReference>
<dbReference type="AlphaFoldDB" id="A0A072NZC0"/>
<protein>
    <recommendedName>
        <fullName evidence="3">Aldehyde dehydrogenase domain-containing protein</fullName>
    </recommendedName>
</protein>
<dbReference type="Pfam" id="PF00171">
    <property type="entry name" value="Aldedh"/>
    <property type="match status" value="1"/>
</dbReference>
<feature type="domain" description="Aldehyde dehydrogenase" evidence="3">
    <location>
        <begin position="18"/>
        <end position="65"/>
    </location>
</feature>
<accession>A0A072NZC0</accession>
<dbReference type="OrthoDB" id="310895at2759"/>
<dbReference type="GeneID" id="25286069"/>
<dbReference type="Proteomes" id="UP000027920">
    <property type="component" value="Unassembled WGS sequence"/>
</dbReference>
<evidence type="ECO:0000313" key="4">
    <source>
        <dbReference type="EMBL" id="KEF52752.1"/>
    </source>
</evidence>
<sequence>MLKLAELIERDAELIAKLETTVLLNSELNSKLYSDEIFGPVLSVRTFKPEEEAIKLANDTTNGLSYDLIFRYPAHVFLLTSDGRTDKSH</sequence>
<comment type="caution">
    <text evidence="4">The sequence shown here is derived from an EMBL/GenBank/DDBJ whole genome shotgun (WGS) entry which is preliminary data.</text>
</comment>
<reference evidence="4 5" key="1">
    <citation type="submission" date="2013-03" db="EMBL/GenBank/DDBJ databases">
        <title>The Genome Sequence of Exophiala aquamarina CBS 119918.</title>
        <authorList>
            <consortium name="The Broad Institute Genomics Platform"/>
            <person name="Cuomo C."/>
            <person name="de Hoog S."/>
            <person name="Gorbushina A."/>
            <person name="Walker B."/>
            <person name="Young S.K."/>
            <person name="Zeng Q."/>
            <person name="Gargeya S."/>
            <person name="Fitzgerald M."/>
            <person name="Haas B."/>
            <person name="Abouelleil A."/>
            <person name="Allen A.W."/>
            <person name="Alvarado L."/>
            <person name="Arachchi H.M."/>
            <person name="Berlin A.M."/>
            <person name="Chapman S.B."/>
            <person name="Gainer-Dewar J."/>
            <person name="Goldberg J."/>
            <person name="Griggs A."/>
            <person name="Gujja S."/>
            <person name="Hansen M."/>
            <person name="Howarth C."/>
            <person name="Imamovic A."/>
            <person name="Ireland A."/>
            <person name="Larimer J."/>
            <person name="McCowan C."/>
            <person name="Murphy C."/>
            <person name="Pearson M."/>
            <person name="Poon T.W."/>
            <person name="Priest M."/>
            <person name="Roberts A."/>
            <person name="Saif S."/>
            <person name="Shea T."/>
            <person name="Sisk P."/>
            <person name="Sykes S."/>
            <person name="Wortman J."/>
            <person name="Nusbaum C."/>
            <person name="Birren B."/>
        </authorList>
    </citation>
    <scope>NUCLEOTIDE SEQUENCE [LARGE SCALE GENOMIC DNA]</scope>
    <source>
        <strain evidence="4 5">CBS 119918</strain>
    </source>
</reference>
<evidence type="ECO:0000256" key="2">
    <source>
        <dbReference type="ARBA" id="ARBA00023027"/>
    </source>
</evidence>
<gene>
    <name evidence="4" type="ORF">A1O9_11169</name>
</gene>
<name>A0A072NZC0_9EURO</name>
<dbReference type="PANTHER" id="PTHR43860:SF2">
    <property type="entry name" value="BETAINE ALDEHYDE DEHYDROGENASE-RELATED"/>
    <property type="match status" value="1"/>
</dbReference>
<keyword evidence="5" id="KW-1185">Reference proteome</keyword>
<dbReference type="InterPro" id="IPR016161">
    <property type="entry name" value="Ald_DH/histidinol_DH"/>
</dbReference>
<dbReference type="HOGENOM" id="CLU_2454749_0_0_1"/>
<dbReference type="PANTHER" id="PTHR43860">
    <property type="entry name" value="BETAINE ALDEHYDE DEHYDROGENASE"/>
    <property type="match status" value="1"/>
</dbReference>
<dbReference type="SUPFAM" id="SSF53720">
    <property type="entry name" value="ALDH-like"/>
    <property type="match status" value="1"/>
</dbReference>
<evidence type="ECO:0000256" key="1">
    <source>
        <dbReference type="ARBA" id="ARBA00009986"/>
    </source>
</evidence>
<keyword evidence="2" id="KW-0520">NAD</keyword>
<evidence type="ECO:0000259" key="3">
    <source>
        <dbReference type="Pfam" id="PF00171"/>
    </source>
</evidence>
<dbReference type="STRING" id="1182545.A0A072NZC0"/>
<organism evidence="4 5">
    <name type="scientific">Exophiala aquamarina CBS 119918</name>
    <dbReference type="NCBI Taxonomy" id="1182545"/>
    <lineage>
        <taxon>Eukaryota</taxon>
        <taxon>Fungi</taxon>
        <taxon>Dikarya</taxon>
        <taxon>Ascomycota</taxon>
        <taxon>Pezizomycotina</taxon>
        <taxon>Eurotiomycetes</taxon>
        <taxon>Chaetothyriomycetidae</taxon>
        <taxon>Chaetothyriales</taxon>
        <taxon>Herpotrichiellaceae</taxon>
        <taxon>Exophiala</taxon>
    </lineage>
</organism>
<dbReference type="VEuPathDB" id="FungiDB:A1O9_11169"/>
<dbReference type="EMBL" id="AMGV01000016">
    <property type="protein sequence ID" value="KEF52752.1"/>
    <property type="molecule type" value="Genomic_DNA"/>
</dbReference>
<dbReference type="RefSeq" id="XP_013255342.1">
    <property type="nucleotide sequence ID" value="XM_013399888.1"/>
</dbReference>
<proteinExistence type="inferred from homology"/>
<dbReference type="GO" id="GO:0016620">
    <property type="term" value="F:oxidoreductase activity, acting on the aldehyde or oxo group of donors, NAD or NADP as acceptor"/>
    <property type="evidence" value="ECO:0007669"/>
    <property type="project" value="InterPro"/>
</dbReference>
<dbReference type="Gene3D" id="3.40.309.10">
    <property type="entry name" value="Aldehyde Dehydrogenase, Chain A, domain 2"/>
    <property type="match status" value="1"/>
</dbReference>